<proteinExistence type="predicted"/>
<dbReference type="EMBL" id="SBIW01000006">
    <property type="protein sequence ID" value="RWY51244.1"/>
    <property type="molecule type" value="Genomic_DNA"/>
</dbReference>
<keyword evidence="1" id="KW-0732">Signal</keyword>
<comment type="caution">
    <text evidence="2">The sequence shown here is derived from an EMBL/GenBank/DDBJ whole genome shotgun (WGS) entry which is preliminary data.</text>
</comment>
<name>A0A444MNI6_9SPHI</name>
<organism evidence="2 3">
    <name type="scientific">Mucilaginibacter gilvus</name>
    <dbReference type="NCBI Taxonomy" id="2305909"/>
    <lineage>
        <taxon>Bacteria</taxon>
        <taxon>Pseudomonadati</taxon>
        <taxon>Bacteroidota</taxon>
        <taxon>Sphingobacteriia</taxon>
        <taxon>Sphingobacteriales</taxon>
        <taxon>Sphingobacteriaceae</taxon>
        <taxon>Mucilaginibacter</taxon>
    </lineage>
</organism>
<sequence length="231" mass="26500">MGGFMKKIKQLLVLLTLTTALLTPAKSANAQFVIGEVIKLTVTKVIKAIDLKVQRMQNKTIWLQNAQKVIENQMSKTKLTEISGWTEQQKQLYSNYYSELGKIKSVIANYQRIKDITLKQAALVSEYKQAWSLFRQDSHFNPQELSYMQQVYSGILDASVKNLDEIILVVSPTKTQMTDEQRLELINKASDHLDENYNDLHKFNSQGIQLSLQRSKDLNDIQSIKKLYGIN</sequence>
<protein>
    <submittedName>
        <fullName evidence="2">Conjugal transfer protein TraI</fullName>
    </submittedName>
</protein>
<feature type="signal peptide" evidence="1">
    <location>
        <begin position="1"/>
        <end position="30"/>
    </location>
</feature>
<accession>A0A444MNI6</accession>
<dbReference type="Proteomes" id="UP000286701">
    <property type="component" value="Unassembled WGS sequence"/>
</dbReference>
<reference evidence="2 3" key="1">
    <citation type="submission" date="2019-01" db="EMBL/GenBank/DDBJ databases">
        <title>Mucilaginibacter antarcticum sp. nov., isolated from antarctic soil.</title>
        <authorList>
            <person name="Yan Y.-Q."/>
            <person name="Du Z.-J."/>
        </authorList>
    </citation>
    <scope>NUCLEOTIDE SEQUENCE [LARGE SCALE GENOMIC DNA]</scope>
    <source>
        <strain evidence="2 3">F01003</strain>
    </source>
</reference>
<keyword evidence="3" id="KW-1185">Reference proteome</keyword>
<evidence type="ECO:0000313" key="3">
    <source>
        <dbReference type="Proteomes" id="UP000286701"/>
    </source>
</evidence>
<gene>
    <name evidence="2" type="ORF">EPL05_14380</name>
</gene>
<evidence type="ECO:0000313" key="2">
    <source>
        <dbReference type="EMBL" id="RWY51244.1"/>
    </source>
</evidence>
<dbReference type="OrthoDB" id="793529at2"/>
<evidence type="ECO:0000256" key="1">
    <source>
        <dbReference type="SAM" id="SignalP"/>
    </source>
</evidence>
<dbReference type="AlphaFoldDB" id="A0A444MNI6"/>
<feature type="chain" id="PRO_5019311652" evidence="1">
    <location>
        <begin position="31"/>
        <end position="231"/>
    </location>
</feature>